<dbReference type="GO" id="GO:0000398">
    <property type="term" value="P:mRNA splicing, via spliceosome"/>
    <property type="evidence" value="ECO:0007669"/>
    <property type="project" value="TreeGrafter"/>
</dbReference>
<evidence type="ECO:0000256" key="2">
    <source>
        <dbReference type="ARBA" id="ARBA00022490"/>
    </source>
</evidence>
<feature type="repeat" description="WD" evidence="6">
    <location>
        <begin position="103"/>
        <end position="136"/>
    </location>
</feature>
<reference evidence="7 8" key="1">
    <citation type="submission" date="2015-01" db="EMBL/GenBank/DDBJ databases">
        <title>The Genome Sequence of Ochroconis gallopava CBS43764.</title>
        <authorList>
            <consortium name="The Broad Institute Genomics Platform"/>
            <person name="Cuomo C."/>
            <person name="de Hoog S."/>
            <person name="Gorbushina A."/>
            <person name="Stielow B."/>
            <person name="Teixiera M."/>
            <person name="Abouelleil A."/>
            <person name="Chapman S.B."/>
            <person name="Priest M."/>
            <person name="Young S.K."/>
            <person name="Wortman J."/>
            <person name="Nusbaum C."/>
            <person name="Birren B."/>
        </authorList>
    </citation>
    <scope>NUCLEOTIDE SEQUENCE [LARGE SCALE GENOMIC DNA]</scope>
    <source>
        <strain evidence="7 8">CBS 43764</strain>
    </source>
</reference>
<keyword evidence="4" id="KW-0677">Repeat</keyword>
<dbReference type="GeneID" id="27310135"/>
<evidence type="ECO:0000256" key="5">
    <source>
        <dbReference type="ARBA" id="ARBA00038145"/>
    </source>
</evidence>
<accession>A0A0D1Z2Y5</accession>
<dbReference type="SMART" id="SM00320">
    <property type="entry name" value="WD40"/>
    <property type="match status" value="7"/>
</dbReference>
<dbReference type="PROSITE" id="PS00678">
    <property type="entry name" value="WD_REPEATS_1"/>
    <property type="match status" value="1"/>
</dbReference>
<dbReference type="RefSeq" id="XP_016217181.1">
    <property type="nucleotide sequence ID" value="XM_016355165.1"/>
</dbReference>
<protein>
    <submittedName>
        <fullName evidence="7">Uncharacterized protein</fullName>
    </submittedName>
</protein>
<dbReference type="InParanoid" id="A0A0D1Z2Y5"/>
<keyword evidence="3 6" id="KW-0853">WD repeat</keyword>
<evidence type="ECO:0000313" key="8">
    <source>
        <dbReference type="Proteomes" id="UP000053259"/>
    </source>
</evidence>
<evidence type="ECO:0000256" key="1">
    <source>
        <dbReference type="ARBA" id="ARBA00004496"/>
    </source>
</evidence>
<keyword evidence="8" id="KW-1185">Reference proteome</keyword>
<feature type="repeat" description="WD" evidence="6">
    <location>
        <begin position="17"/>
        <end position="59"/>
    </location>
</feature>
<dbReference type="InterPro" id="IPR020472">
    <property type="entry name" value="WD40_PAC1"/>
</dbReference>
<dbReference type="OrthoDB" id="1068471at2759"/>
<keyword evidence="2" id="KW-0963">Cytoplasm</keyword>
<dbReference type="InterPro" id="IPR001680">
    <property type="entry name" value="WD40_rpt"/>
</dbReference>
<dbReference type="PANTHER" id="PTHR22842:SF3">
    <property type="entry name" value="WD REPEAT DOMAIN-CONTAINING PROTEIN 83"/>
    <property type="match status" value="1"/>
</dbReference>
<name>A0A0D1Z2Y5_9PEZI</name>
<dbReference type="Gene3D" id="2.130.10.10">
    <property type="entry name" value="YVTN repeat-like/Quinoprotein amine dehydrogenase"/>
    <property type="match status" value="3"/>
</dbReference>
<dbReference type="STRING" id="253628.A0A0D1Z2Y5"/>
<organism evidence="7 8">
    <name type="scientific">Verruconis gallopava</name>
    <dbReference type="NCBI Taxonomy" id="253628"/>
    <lineage>
        <taxon>Eukaryota</taxon>
        <taxon>Fungi</taxon>
        <taxon>Dikarya</taxon>
        <taxon>Ascomycota</taxon>
        <taxon>Pezizomycotina</taxon>
        <taxon>Dothideomycetes</taxon>
        <taxon>Pleosporomycetidae</taxon>
        <taxon>Venturiales</taxon>
        <taxon>Sympoventuriaceae</taxon>
        <taxon>Verruconis</taxon>
    </lineage>
</organism>
<dbReference type="Proteomes" id="UP000053259">
    <property type="component" value="Unassembled WGS sequence"/>
</dbReference>
<dbReference type="CDD" id="cd00200">
    <property type="entry name" value="WD40"/>
    <property type="match status" value="1"/>
</dbReference>
<dbReference type="PROSITE" id="PS50294">
    <property type="entry name" value="WD_REPEATS_REGION"/>
    <property type="match status" value="3"/>
</dbReference>
<dbReference type="InterPro" id="IPR015943">
    <property type="entry name" value="WD40/YVTN_repeat-like_dom_sf"/>
</dbReference>
<dbReference type="HOGENOM" id="CLU_000288_57_1_1"/>
<gene>
    <name evidence="7" type="ORF">PV09_02162</name>
</gene>
<evidence type="ECO:0000256" key="3">
    <source>
        <dbReference type="ARBA" id="ARBA00022574"/>
    </source>
</evidence>
<dbReference type="AlphaFoldDB" id="A0A0D1Z2Y5"/>
<dbReference type="VEuPathDB" id="FungiDB:PV09_02162"/>
<dbReference type="PANTHER" id="PTHR22842">
    <property type="entry name" value="WD40 REPEAT PROTEIN"/>
    <property type="match status" value="1"/>
</dbReference>
<dbReference type="InterPro" id="IPR019775">
    <property type="entry name" value="WD40_repeat_CS"/>
</dbReference>
<dbReference type="InterPro" id="IPR036322">
    <property type="entry name" value="WD40_repeat_dom_sf"/>
</dbReference>
<dbReference type="InterPro" id="IPR051980">
    <property type="entry name" value="WD_repeat_MORG1"/>
</dbReference>
<evidence type="ECO:0000256" key="4">
    <source>
        <dbReference type="ARBA" id="ARBA00022737"/>
    </source>
</evidence>
<feature type="repeat" description="WD" evidence="6">
    <location>
        <begin position="61"/>
        <end position="102"/>
    </location>
</feature>
<dbReference type="PRINTS" id="PR00320">
    <property type="entry name" value="GPROTEINBRPT"/>
</dbReference>
<dbReference type="GO" id="GO:0005737">
    <property type="term" value="C:cytoplasm"/>
    <property type="evidence" value="ECO:0007669"/>
    <property type="project" value="UniProtKB-SubCell"/>
</dbReference>
<comment type="subcellular location">
    <subcellularLocation>
        <location evidence="1">Cytoplasm</location>
    </subcellularLocation>
</comment>
<feature type="repeat" description="WD" evidence="6">
    <location>
        <begin position="247"/>
        <end position="273"/>
    </location>
</feature>
<evidence type="ECO:0000313" key="7">
    <source>
        <dbReference type="EMBL" id="KIW07312.1"/>
    </source>
</evidence>
<dbReference type="Pfam" id="PF00400">
    <property type="entry name" value="WD40"/>
    <property type="match status" value="5"/>
</dbReference>
<evidence type="ECO:0000256" key="6">
    <source>
        <dbReference type="PROSITE-ProRule" id="PRU00221"/>
    </source>
</evidence>
<dbReference type="EMBL" id="KN847533">
    <property type="protein sequence ID" value="KIW07312.1"/>
    <property type="molecule type" value="Genomic_DNA"/>
</dbReference>
<comment type="similarity">
    <text evidence="5">Belongs to the WD repeat MORG1 family.</text>
</comment>
<dbReference type="SUPFAM" id="SSF50978">
    <property type="entry name" value="WD40 repeat-like"/>
    <property type="match status" value="1"/>
</dbReference>
<sequence length="323" mass="34825">MSLSQVGSFPTKKLHTLSDHNGQVHALTYSSGSSQYLLTGSTDRTIRLFNPAKGTLIQKYVGGHGYEVLDISVAQDNTTFASVGGDKLVFLWDVATARTVRRWEGHSGRINAVSFAGEGDSVVVSGSYDATVKLWDGKSQSYKPIMSLGEAKDSISSVLVSRWEVSAGCVDGRVRTYDIRMGKCIVDVVGHSVTSLAGTKDGATVLVSTLDSMIRLFDRRDGKLLQSFKDEGFRNEDYRIRAALGMNDSIVISGSEDGSIYVWDLVEAKLLHKLSHVTMGITASGSKKRDVVSAVAYCPSGRKEWCSAGGNGVVVVWGTGEHD</sequence>
<dbReference type="PROSITE" id="PS50082">
    <property type="entry name" value="WD_REPEATS_2"/>
    <property type="match status" value="4"/>
</dbReference>
<proteinExistence type="inferred from homology"/>
<dbReference type="GO" id="GO:0071013">
    <property type="term" value="C:catalytic step 2 spliceosome"/>
    <property type="evidence" value="ECO:0007669"/>
    <property type="project" value="TreeGrafter"/>
</dbReference>